<name>A0AAV7BGG9_ENGPU</name>
<proteinExistence type="predicted"/>
<evidence type="ECO:0008006" key="4">
    <source>
        <dbReference type="Google" id="ProtNLM"/>
    </source>
</evidence>
<keyword evidence="3" id="KW-1185">Reference proteome</keyword>
<evidence type="ECO:0000313" key="3">
    <source>
        <dbReference type="Proteomes" id="UP000824782"/>
    </source>
</evidence>
<reference evidence="2" key="1">
    <citation type="thesis" date="2020" institute="ProQuest LLC" country="789 East Eisenhower Parkway, Ann Arbor, MI, USA">
        <title>Comparative Genomics and Chromosome Evolution.</title>
        <authorList>
            <person name="Mudd A.B."/>
        </authorList>
    </citation>
    <scope>NUCLEOTIDE SEQUENCE</scope>
    <source>
        <strain evidence="2">237g6f4</strain>
        <tissue evidence="2">Blood</tissue>
    </source>
</reference>
<gene>
    <name evidence="2" type="ORF">GDO81_011718</name>
</gene>
<sequence>MCARRALLCVLRVSGLLEHPGTSAVRGRSAPSAAMSRHHAGYVSATSSRLPPPAVRCAGPPSSRPPARKTEAEILNSF</sequence>
<dbReference type="AlphaFoldDB" id="A0AAV7BGG9"/>
<evidence type="ECO:0000313" key="2">
    <source>
        <dbReference type="EMBL" id="KAG8571605.1"/>
    </source>
</evidence>
<dbReference type="EMBL" id="WNYA01000005">
    <property type="protein sequence ID" value="KAG8571605.1"/>
    <property type="molecule type" value="Genomic_DNA"/>
</dbReference>
<dbReference type="Proteomes" id="UP000824782">
    <property type="component" value="Unassembled WGS sequence"/>
</dbReference>
<feature type="region of interest" description="Disordered" evidence="1">
    <location>
        <begin position="21"/>
        <end position="78"/>
    </location>
</feature>
<protein>
    <recommendedName>
        <fullName evidence="4">Secreted protein</fullName>
    </recommendedName>
</protein>
<comment type="caution">
    <text evidence="2">The sequence shown here is derived from an EMBL/GenBank/DDBJ whole genome shotgun (WGS) entry which is preliminary data.</text>
</comment>
<evidence type="ECO:0000256" key="1">
    <source>
        <dbReference type="SAM" id="MobiDB-lite"/>
    </source>
</evidence>
<organism evidence="2 3">
    <name type="scientific">Engystomops pustulosus</name>
    <name type="common">Tungara frog</name>
    <name type="synonym">Physalaemus pustulosus</name>
    <dbReference type="NCBI Taxonomy" id="76066"/>
    <lineage>
        <taxon>Eukaryota</taxon>
        <taxon>Metazoa</taxon>
        <taxon>Chordata</taxon>
        <taxon>Craniata</taxon>
        <taxon>Vertebrata</taxon>
        <taxon>Euteleostomi</taxon>
        <taxon>Amphibia</taxon>
        <taxon>Batrachia</taxon>
        <taxon>Anura</taxon>
        <taxon>Neobatrachia</taxon>
        <taxon>Hyloidea</taxon>
        <taxon>Leptodactylidae</taxon>
        <taxon>Leiuperinae</taxon>
        <taxon>Engystomops</taxon>
    </lineage>
</organism>
<accession>A0AAV7BGG9</accession>